<dbReference type="Proteomes" id="UP000693970">
    <property type="component" value="Unassembled WGS sequence"/>
</dbReference>
<comment type="similarity">
    <text evidence="1 6">Belongs to the AAA ATPase family.</text>
</comment>
<feature type="signal peptide" evidence="7">
    <location>
        <begin position="1"/>
        <end position="28"/>
    </location>
</feature>
<dbReference type="Pfam" id="PF00004">
    <property type="entry name" value="AAA"/>
    <property type="match status" value="1"/>
</dbReference>
<dbReference type="FunFam" id="3.40.50.300:FF:000154">
    <property type="entry name" value="Vesicle-fusing ATPase 1"/>
    <property type="match status" value="1"/>
</dbReference>
<dbReference type="InterPro" id="IPR041569">
    <property type="entry name" value="AAA_lid_3"/>
</dbReference>
<protein>
    <recommendedName>
        <fullName evidence="6">Vesicle-fusing ATPase</fullName>
        <ecNumber evidence="6">3.6.4.6</ecNumber>
    </recommendedName>
</protein>
<keyword evidence="10" id="KW-1185">Reference proteome</keyword>
<evidence type="ECO:0000313" key="9">
    <source>
        <dbReference type="EMBL" id="KAG7348395.1"/>
    </source>
</evidence>
<comment type="cofactor">
    <cofactor evidence="6">
        <name>Mg(2+)</name>
        <dbReference type="ChEBI" id="CHEBI:18420"/>
    </cofactor>
    <text evidence="6">Binds 1 Mg(2+) ion per subunit.</text>
</comment>
<evidence type="ECO:0000256" key="2">
    <source>
        <dbReference type="ARBA" id="ARBA00022448"/>
    </source>
</evidence>
<evidence type="ECO:0000256" key="4">
    <source>
        <dbReference type="ARBA" id="ARBA00022840"/>
    </source>
</evidence>
<comment type="subcellular location">
    <subcellularLocation>
        <location evidence="6">Cytoplasm</location>
    </subcellularLocation>
</comment>
<proteinExistence type="inferred from homology"/>
<dbReference type="GO" id="GO:0035494">
    <property type="term" value="P:SNARE complex disassembly"/>
    <property type="evidence" value="ECO:0007669"/>
    <property type="project" value="InterPro"/>
</dbReference>
<gene>
    <name evidence="9" type="ORF">IV203_017100</name>
</gene>
<evidence type="ECO:0000256" key="7">
    <source>
        <dbReference type="SAM" id="SignalP"/>
    </source>
</evidence>
<evidence type="ECO:0000313" key="10">
    <source>
        <dbReference type="Proteomes" id="UP000693970"/>
    </source>
</evidence>
<comment type="catalytic activity">
    <reaction evidence="6">
        <text>ATP + H2O = ADP + phosphate + H(+)</text>
        <dbReference type="Rhea" id="RHEA:13065"/>
        <dbReference type="ChEBI" id="CHEBI:15377"/>
        <dbReference type="ChEBI" id="CHEBI:15378"/>
        <dbReference type="ChEBI" id="CHEBI:30616"/>
        <dbReference type="ChEBI" id="CHEBI:43474"/>
        <dbReference type="ChEBI" id="CHEBI:456216"/>
        <dbReference type="EC" id="3.6.4.6"/>
    </reaction>
</comment>
<dbReference type="GO" id="GO:0046872">
    <property type="term" value="F:metal ion binding"/>
    <property type="evidence" value="ECO:0007669"/>
    <property type="project" value="UniProtKB-UniRule"/>
</dbReference>
<dbReference type="InterPro" id="IPR003593">
    <property type="entry name" value="AAA+_ATPase"/>
</dbReference>
<feature type="domain" description="AAA+ ATPase" evidence="8">
    <location>
        <begin position="438"/>
        <end position="589"/>
    </location>
</feature>
<evidence type="ECO:0000256" key="5">
    <source>
        <dbReference type="ARBA" id="ARBA00022927"/>
    </source>
</evidence>
<keyword evidence="4 6" id="KW-0067">ATP-binding</keyword>
<dbReference type="PROSITE" id="PS00674">
    <property type="entry name" value="AAA"/>
    <property type="match status" value="1"/>
</dbReference>
<keyword evidence="6" id="KW-0378">Hydrolase</keyword>
<dbReference type="InterPro" id="IPR003960">
    <property type="entry name" value="ATPase_AAA_CS"/>
</dbReference>
<dbReference type="InterPro" id="IPR003959">
    <property type="entry name" value="ATPase_AAA_core"/>
</dbReference>
<dbReference type="SMART" id="SM00382">
    <property type="entry name" value="AAA"/>
    <property type="match status" value="1"/>
</dbReference>
<dbReference type="AlphaFoldDB" id="A0A9K3KR86"/>
<dbReference type="GO" id="GO:0016887">
    <property type="term" value="F:ATP hydrolysis activity"/>
    <property type="evidence" value="ECO:0007669"/>
    <property type="project" value="InterPro"/>
</dbReference>
<keyword evidence="3 6" id="KW-0547">Nucleotide-binding</keyword>
<keyword evidence="6" id="KW-0931">ER-Golgi transport</keyword>
<keyword evidence="6" id="KW-0460">Magnesium</keyword>
<comment type="function">
    <text evidence="6">Required for vesicle-mediated transport. Catalyzes the fusion of transport vesicles within the Golgi cisternae. Is also required for transport from the endoplasmic reticulum to the Golgi stack. Seems to function as a fusion protein required for the delivery of cargo proteins to all compartments of the Golgi stack independent of vesicle origin.</text>
</comment>
<dbReference type="GO" id="GO:0005795">
    <property type="term" value="C:Golgi stack"/>
    <property type="evidence" value="ECO:0007669"/>
    <property type="project" value="TreeGrafter"/>
</dbReference>
<accession>A0A9K3KR86</accession>
<dbReference type="OrthoDB" id="9982946at2759"/>
<reference evidence="9" key="2">
    <citation type="submission" date="2021-04" db="EMBL/GenBank/DDBJ databases">
        <authorList>
            <person name="Podell S."/>
        </authorList>
    </citation>
    <scope>NUCLEOTIDE SEQUENCE</scope>
    <source>
        <strain evidence="9">Hildebrandi</strain>
    </source>
</reference>
<evidence type="ECO:0000256" key="6">
    <source>
        <dbReference type="RuleBase" id="RU367045"/>
    </source>
</evidence>
<evidence type="ECO:0000256" key="1">
    <source>
        <dbReference type="ARBA" id="ARBA00006914"/>
    </source>
</evidence>
<keyword evidence="7" id="KW-0732">Signal</keyword>
<comment type="caution">
    <text evidence="9">The sequence shown here is derived from an EMBL/GenBank/DDBJ whole genome shotgun (WGS) entry which is preliminary data.</text>
</comment>
<dbReference type="GO" id="GO:0006891">
    <property type="term" value="P:intra-Golgi vesicle-mediated transport"/>
    <property type="evidence" value="ECO:0007669"/>
    <property type="project" value="TreeGrafter"/>
</dbReference>
<feature type="chain" id="PRO_5039892020" description="Vesicle-fusing ATPase" evidence="7">
    <location>
        <begin position="29"/>
        <end position="724"/>
    </location>
</feature>
<dbReference type="PANTHER" id="PTHR23078:SF3">
    <property type="entry name" value="VESICLE-FUSING ATPASE"/>
    <property type="match status" value="1"/>
</dbReference>
<keyword evidence="6" id="KW-0963">Cytoplasm</keyword>
<keyword evidence="5 6" id="KW-0653">Protein transport</keyword>
<dbReference type="EMBL" id="JAGRRH010000020">
    <property type="protein sequence ID" value="KAG7348395.1"/>
    <property type="molecule type" value="Genomic_DNA"/>
</dbReference>
<evidence type="ECO:0000256" key="3">
    <source>
        <dbReference type="ARBA" id="ARBA00022741"/>
    </source>
</evidence>
<keyword evidence="6" id="KW-0479">Metal-binding</keyword>
<reference evidence="9" key="1">
    <citation type="journal article" date="2021" name="Sci. Rep.">
        <title>Diploid genomic architecture of Nitzschia inconspicua, an elite biomass production diatom.</title>
        <authorList>
            <person name="Oliver A."/>
            <person name="Podell S."/>
            <person name="Pinowska A."/>
            <person name="Traller J.C."/>
            <person name="Smith S.R."/>
            <person name="McClure R."/>
            <person name="Beliaev A."/>
            <person name="Bohutskyi P."/>
            <person name="Hill E.A."/>
            <person name="Rabines A."/>
            <person name="Zheng H."/>
            <person name="Allen L.Z."/>
            <person name="Kuo A."/>
            <person name="Grigoriev I.V."/>
            <person name="Allen A.E."/>
            <person name="Hazlebeck D."/>
            <person name="Allen E.E."/>
        </authorList>
    </citation>
    <scope>NUCLEOTIDE SEQUENCE</scope>
    <source>
        <strain evidence="9">Hildebrandi</strain>
    </source>
</reference>
<dbReference type="Pfam" id="PF17862">
    <property type="entry name" value="AAA_lid_3"/>
    <property type="match status" value="1"/>
</dbReference>
<organism evidence="9 10">
    <name type="scientific">Nitzschia inconspicua</name>
    <dbReference type="NCBI Taxonomy" id="303405"/>
    <lineage>
        <taxon>Eukaryota</taxon>
        <taxon>Sar</taxon>
        <taxon>Stramenopiles</taxon>
        <taxon>Ochrophyta</taxon>
        <taxon>Bacillariophyta</taxon>
        <taxon>Bacillariophyceae</taxon>
        <taxon>Bacillariophycidae</taxon>
        <taxon>Bacillariales</taxon>
        <taxon>Bacillariaceae</taxon>
        <taxon>Nitzschia</taxon>
    </lineage>
</organism>
<dbReference type="InterPro" id="IPR039812">
    <property type="entry name" value="Vesicle-fus_ATPase"/>
</dbReference>
<keyword evidence="2 6" id="KW-0813">Transport</keyword>
<sequence length="724" mass="79683">MCGVRAALRSRFCWVLLCFFCLCQLSICFVHTQFGLKRASTEFVQYSTPTTVSADVFSMAETQYRKRNDDESQVDTTEDGSPAEVLAKSPIFDIVAANAAKCLFESDKRRDAKAEHSKLVSSSTTNWINDHTAFALQNSVDRIKLKFAEDRTGLDRDEASAWIRWMKSSPAPTIVDLSTELRAIANETISDENLELIETTRHQFFSRLGARLILLPSGMPLSRPLLEPPASLIYGKLIYGGVTRYRRLISSNSIRKPPRKAGERTLIKSTAADNIPAWIQYGGAERMYEGVDIGSAAVLEVVLLPRGQFLPELATYCRDMVIENLAWKPQKMFGTIIEDVNSINDSNKTSADLINFVSRYTPISQAGKDRNDAFKSDFTDAVGGLQPQIDAIVRRVLDGRVLRPAQEYGGVAGEDEMTTSLSKAAMEAEELAVLGLTPVRGLLLYGPPGTGKTLLARQIARALRAREPKILSAPELLDRWVGGSEKLVRSLFAEAEAELAACNGDPTKSALHVVVLDEIDAVFRRRSAGEDSGEQTRASVVNQILSKLDGLNAIDNVLMIGMTNRRELLDEALLRPGRLEVQIEVPLPDKEGRREILQIHFNALRKKGRLSKPLCCAIDGLSHSLADAHLSVEITSDEELAVFDLVKERKRDKFKLGISRLFSSVRPCYDLAAETKGFSGADIAGLVRSAGSLALSRARKDGSGVEGLLITLEDAKQALKEVKV</sequence>
<dbReference type="EC" id="3.6.4.6" evidence="6"/>
<dbReference type="GO" id="GO:0043001">
    <property type="term" value="P:Golgi to plasma membrane protein transport"/>
    <property type="evidence" value="ECO:0007669"/>
    <property type="project" value="TreeGrafter"/>
</dbReference>
<name>A0A9K3KR86_9STRA</name>
<evidence type="ECO:0000259" key="8">
    <source>
        <dbReference type="SMART" id="SM00382"/>
    </source>
</evidence>
<dbReference type="GO" id="GO:0005524">
    <property type="term" value="F:ATP binding"/>
    <property type="evidence" value="ECO:0007669"/>
    <property type="project" value="UniProtKB-UniRule"/>
</dbReference>
<dbReference type="PANTHER" id="PTHR23078">
    <property type="entry name" value="VESICULAR-FUSION PROTEIN NSF"/>
    <property type="match status" value="1"/>
</dbReference>